<dbReference type="InterPro" id="IPR038750">
    <property type="entry name" value="YczE/YyaS-like"/>
</dbReference>
<comment type="caution">
    <text evidence="2">The sequence shown here is derived from an EMBL/GenBank/DDBJ whole genome shotgun (WGS) entry which is preliminary data.</text>
</comment>
<evidence type="ECO:0000256" key="1">
    <source>
        <dbReference type="SAM" id="Phobius"/>
    </source>
</evidence>
<dbReference type="Pfam" id="PF19700">
    <property type="entry name" value="DUF6198"/>
    <property type="match status" value="1"/>
</dbReference>
<protein>
    <recommendedName>
        <fullName evidence="4">Membrane protein YczE</fullName>
    </recommendedName>
</protein>
<feature type="transmembrane region" description="Helical" evidence="1">
    <location>
        <begin position="161"/>
        <end position="183"/>
    </location>
</feature>
<dbReference type="PANTHER" id="PTHR40078:SF1">
    <property type="entry name" value="INTEGRAL MEMBRANE PROTEIN"/>
    <property type="match status" value="1"/>
</dbReference>
<evidence type="ECO:0000313" key="3">
    <source>
        <dbReference type="Proteomes" id="UP000278962"/>
    </source>
</evidence>
<feature type="transmembrane region" description="Helical" evidence="1">
    <location>
        <begin position="53"/>
        <end position="72"/>
    </location>
</feature>
<gene>
    <name evidence="2" type="ORF">C8N24_5914</name>
</gene>
<keyword evidence="1" id="KW-0812">Transmembrane</keyword>
<keyword evidence="1" id="KW-1133">Transmembrane helix</keyword>
<dbReference type="AlphaFoldDB" id="A0A660L4V4"/>
<dbReference type="EMBL" id="RBIL01000002">
    <property type="protein sequence ID" value="RKQ87882.1"/>
    <property type="molecule type" value="Genomic_DNA"/>
</dbReference>
<proteinExistence type="predicted"/>
<dbReference type="PANTHER" id="PTHR40078">
    <property type="entry name" value="INTEGRAL MEMBRANE PROTEIN-RELATED"/>
    <property type="match status" value="1"/>
</dbReference>
<keyword evidence="1" id="KW-0472">Membrane</keyword>
<accession>A0A660L4V4</accession>
<organism evidence="2 3">
    <name type="scientific">Solirubrobacter pauli</name>
    <dbReference type="NCBI Taxonomy" id="166793"/>
    <lineage>
        <taxon>Bacteria</taxon>
        <taxon>Bacillati</taxon>
        <taxon>Actinomycetota</taxon>
        <taxon>Thermoleophilia</taxon>
        <taxon>Solirubrobacterales</taxon>
        <taxon>Solirubrobacteraceae</taxon>
        <taxon>Solirubrobacter</taxon>
    </lineage>
</organism>
<dbReference type="Proteomes" id="UP000278962">
    <property type="component" value="Unassembled WGS sequence"/>
</dbReference>
<sequence length="205" mass="21067">MPLVTIMLPMTRRLLQLYAGLVLYGLSMALQVQAMLGLGPWDVFHEGVANHTGLSFGTVVIITSVAVLLLWIPLRQKPGLGTISNVFVVGLAADFGLSFIPESSALPVQILMLAAGVALNAVAGAAYLGAAFGPGARDGLMTGFVAKTGASVGKVRTGIELTIMAIGFALGGTVGLGTIVYALSIGPLLQLMIPSFRTTQVATAT</sequence>
<feature type="transmembrane region" description="Helical" evidence="1">
    <location>
        <begin position="79"/>
        <end position="100"/>
    </location>
</feature>
<evidence type="ECO:0008006" key="4">
    <source>
        <dbReference type="Google" id="ProtNLM"/>
    </source>
</evidence>
<reference evidence="2 3" key="1">
    <citation type="submission" date="2018-10" db="EMBL/GenBank/DDBJ databases">
        <title>Genomic Encyclopedia of Archaeal and Bacterial Type Strains, Phase II (KMG-II): from individual species to whole genera.</title>
        <authorList>
            <person name="Goeker M."/>
        </authorList>
    </citation>
    <scope>NUCLEOTIDE SEQUENCE [LARGE SCALE GENOMIC DNA]</scope>
    <source>
        <strain evidence="2 3">DSM 14954</strain>
    </source>
</reference>
<name>A0A660L4V4_9ACTN</name>
<feature type="transmembrane region" description="Helical" evidence="1">
    <location>
        <begin position="106"/>
        <end position="132"/>
    </location>
</feature>
<keyword evidence="3" id="KW-1185">Reference proteome</keyword>
<evidence type="ECO:0000313" key="2">
    <source>
        <dbReference type="EMBL" id="RKQ87882.1"/>
    </source>
</evidence>